<dbReference type="Proteomes" id="UP000524237">
    <property type="component" value="Unassembled WGS sequence"/>
</dbReference>
<accession>A0A7W3JUQ5</accession>
<evidence type="ECO:0000313" key="9">
    <source>
        <dbReference type="EMBL" id="MBA8829631.1"/>
    </source>
</evidence>
<dbReference type="GO" id="GO:0055085">
    <property type="term" value="P:transmembrane transport"/>
    <property type="evidence" value="ECO:0007669"/>
    <property type="project" value="InterPro"/>
</dbReference>
<reference evidence="9 10" key="1">
    <citation type="submission" date="2020-07" db="EMBL/GenBank/DDBJ databases">
        <title>Sequencing the genomes of 1000 actinobacteria strains.</title>
        <authorList>
            <person name="Klenk H.-P."/>
        </authorList>
    </citation>
    <scope>NUCLEOTIDE SEQUENCE [LARGE SCALE GENOMIC DNA]</scope>
    <source>
        <strain evidence="9 10">DSM 23737</strain>
    </source>
</reference>
<keyword evidence="5 7" id="KW-1133">Transmembrane helix</keyword>
<dbReference type="GO" id="GO:0005886">
    <property type="term" value="C:plasma membrane"/>
    <property type="evidence" value="ECO:0007669"/>
    <property type="project" value="UniProtKB-SubCell"/>
</dbReference>
<dbReference type="PROSITE" id="PS50928">
    <property type="entry name" value="ABC_TM1"/>
    <property type="match status" value="1"/>
</dbReference>
<feature type="transmembrane region" description="Helical" evidence="7">
    <location>
        <begin position="165"/>
        <end position="192"/>
    </location>
</feature>
<keyword evidence="6 7" id="KW-0472">Membrane</keyword>
<keyword evidence="2 7" id="KW-0813">Transport</keyword>
<gene>
    <name evidence="9" type="ORF">FB555_001747</name>
</gene>
<keyword evidence="9" id="KW-0762">Sugar transport</keyword>
<evidence type="ECO:0000256" key="4">
    <source>
        <dbReference type="ARBA" id="ARBA00022692"/>
    </source>
</evidence>
<dbReference type="InterPro" id="IPR051393">
    <property type="entry name" value="ABC_transporter_permease"/>
</dbReference>
<feature type="domain" description="ABC transmembrane type-1" evidence="8">
    <location>
        <begin position="80"/>
        <end position="292"/>
    </location>
</feature>
<proteinExistence type="inferred from homology"/>
<sequence length="300" mass="33096">MTNIFTLQRSRTPRLSDSRRRMGIILSLPAFLLVVLLLGIPIIQAVYYSMTKWDGLTTTWVGPETYINLFLNPTFWRVLLNNGLLLLSVPFAIVIPMGIAAVLHEHVFGWKLFRVIYFLPTAISWVVIGMVSARFFAQEGLLNGIFANIGLAAIQTDFLAHEDTALFAVAVTFVWSMVGTNTIIFLTGMATLDPSLHEAARMDGAGPLRVFFSITMPQLKPFIQFAFIMSMITAFTALFSLIFVMTGGGPGYGTTTLEFFVYQTAFARGAFGTGALLGVVLFIIMGVIGILQLKLLRSED</sequence>
<protein>
    <submittedName>
        <fullName evidence="9">Multiple sugar transport system permease protein</fullName>
    </submittedName>
</protein>
<feature type="transmembrane region" description="Helical" evidence="7">
    <location>
        <begin position="115"/>
        <end position="137"/>
    </location>
</feature>
<evidence type="ECO:0000256" key="7">
    <source>
        <dbReference type="RuleBase" id="RU363032"/>
    </source>
</evidence>
<dbReference type="CDD" id="cd06261">
    <property type="entry name" value="TM_PBP2"/>
    <property type="match status" value="1"/>
</dbReference>
<dbReference type="InterPro" id="IPR000515">
    <property type="entry name" value="MetI-like"/>
</dbReference>
<feature type="transmembrane region" description="Helical" evidence="7">
    <location>
        <begin position="222"/>
        <end position="245"/>
    </location>
</feature>
<comment type="subcellular location">
    <subcellularLocation>
        <location evidence="1 7">Cell membrane</location>
        <topology evidence="1 7">Multi-pass membrane protein</topology>
    </subcellularLocation>
</comment>
<dbReference type="AlphaFoldDB" id="A0A7W3JUQ5"/>
<feature type="transmembrane region" description="Helical" evidence="7">
    <location>
        <begin position="83"/>
        <end position="103"/>
    </location>
</feature>
<dbReference type="PANTHER" id="PTHR30193:SF37">
    <property type="entry name" value="INNER MEMBRANE ABC TRANSPORTER PERMEASE PROTEIN YCJO"/>
    <property type="match status" value="1"/>
</dbReference>
<feature type="transmembrane region" description="Helical" evidence="7">
    <location>
        <begin position="21"/>
        <end position="47"/>
    </location>
</feature>
<keyword evidence="3" id="KW-1003">Cell membrane</keyword>
<name>A0A7W3JUQ5_9MICO</name>
<organism evidence="9 10">
    <name type="scientific">Alpinimonas psychrophila</name>
    <dbReference type="NCBI Taxonomy" id="748908"/>
    <lineage>
        <taxon>Bacteria</taxon>
        <taxon>Bacillati</taxon>
        <taxon>Actinomycetota</taxon>
        <taxon>Actinomycetes</taxon>
        <taxon>Micrococcales</taxon>
        <taxon>Microbacteriaceae</taxon>
        <taxon>Alpinimonas</taxon>
    </lineage>
</organism>
<comment type="caution">
    <text evidence="9">The sequence shown here is derived from an EMBL/GenBank/DDBJ whole genome shotgun (WGS) entry which is preliminary data.</text>
</comment>
<dbReference type="RefSeq" id="WP_182485060.1">
    <property type="nucleotide sequence ID" value="NZ_JACGWU010000006.1"/>
</dbReference>
<evidence type="ECO:0000256" key="6">
    <source>
        <dbReference type="ARBA" id="ARBA00023136"/>
    </source>
</evidence>
<evidence type="ECO:0000259" key="8">
    <source>
        <dbReference type="PROSITE" id="PS50928"/>
    </source>
</evidence>
<dbReference type="PANTHER" id="PTHR30193">
    <property type="entry name" value="ABC TRANSPORTER PERMEASE PROTEIN"/>
    <property type="match status" value="1"/>
</dbReference>
<keyword evidence="4 7" id="KW-0812">Transmembrane</keyword>
<dbReference type="SUPFAM" id="SSF161098">
    <property type="entry name" value="MetI-like"/>
    <property type="match status" value="1"/>
</dbReference>
<evidence type="ECO:0000256" key="5">
    <source>
        <dbReference type="ARBA" id="ARBA00022989"/>
    </source>
</evidence>
<keyword evidence="10" id="KW-1185">Reference proteome</keyword>
<evidence type="ECO:0000313" key="10">
    <source>
        <dbReference type="Proteomes" id="UP000524237"/>
    </source>
</evidence>
<dbReference type="EMBL" id="JACGWU010000006">
    <property type="protein sequence ID" value="MBA8829631.1"/>
    <property type="molecule type" value="Genomic_DNA"/>
</dbReference>
<evidence type="ECO:0000256" key="2">
    <source>
        <dbReference type="ARBA" id="ARBA00022448"/>
    </source>
</evidence>
<evidence type="ECO:0000256" key="1">
    <source>
        <dbReference type="ARBA" id="ARBA00004651"/>
    </source>
</evidence>
<comment type="similarity">
    <text evidence="7">Belongs to the binding-protein-dependent transport system permease family.</text>
</comment>
<evidence type="ECO:0000256" key="3">
    <source>
        <dbReference type="ARBA" id="ARBA00022475"/>
    </source>
</evidence>
<feature type="transmembrane region" description="Helical" evidence="7">
    <location>
        <begin position="265"/>
        <end position="291"/>
    </location>
</feature>
<dbReference type="Gene3D" id="1.10.3720.10">
    <property type="entry name" value="MetI-like"/>
    <property type="match status" value="1"/>
</dbReference>
<dbReference type="InterPro" id="IPR035906">
    <property type="entry name" value="MetI-like_sf"/>
</dbReference>
<dbReference type="Pfam" id="PF00528">
    <property type="entry name" value="BPD_transp_1"/>
    <property type="match status" value="1"/>
</dbReference>